<dbReference type="EC" id="2.7.7.96" evidence="8"/>
<dbReference type="GO" id="GO:0006753">
    <property type="term" value="P:nucleoside phosphate metabolic process"/>
    <property type="evidence" value="ECO:0007669"/>
    <property type="project" value="TreeGrafter"/>
</dbReference>
<evidence type="ECO:0000256" key="2">
    <source>
        <dbReference type="ARBA" id="ARBA00022801"/>
    </source>
</evidence>
<dbReference type="EMBL" id="CAIIXF020000005">
    <property type="protein sequence ID" value="CAH1783847.1"/>
    <property type="molecule type" value="Genomic_DNA"/>
</dbReference>
<keyword evidence="16" id="KW-1185">Reference proteome</keyword>
<evidence type="ECO:0000256" key="11">
    <source>
        <dbReference type="ARBA" id="ARBA00079597"/>
    </source>
</evidence>
<comment type="similarity">
    <text evidence="13">Belongs to the Nudix hydrolase family.</text>
</comment>
<evidence type="ECO:0000256" key="9">
    <source>
        <dbReference type="ARBA" id="ARBA00071227"/>
    </source>
</evidence>
<organism evidence="15 16">
    <name type="scientific">Owenia fusiformis</name>
    <name type="common">Polychaete worm</name>
    <dbReference type="NCBI Taxonomy" id="6347"/>
    <lineage>
        <taxon>Eukaryota</taxon>
        <taxon>Metazoa</taxon>
        <taxon>Spiralia</taxon>
        <taxon>Lophotrochozoa</taxon>
        <taxon>Annelida</taxon>
        <taxon>Polychaeta</taxon>
        <taxon>Sedentaria</taxon>
        <taxon>Canalipalpata</taxon>
        <taxon>Sabellida</taxon>
        <taxon>Oweniida</taxon>
        <taxon>Oweniidae</taxon>
        <taxon>Owenia</taxon>
    </lineage>
</organism>
<evidence type="ECO:0000256" key="12">
    <source>
        <dbReference type="ARBA" id="ARBA00084011"/>
    </source>
</evidence>
<evidence type="ECO:0000259" key="14">
    <source>
        <dbReference type="PROSITE" id="PS51462"/>
    </source>
</evidence>
<dbReference type="AlphaFoldDB" id="A0A8J1T6T7"/>
<comment type="catalytic activity">
    <reaction evidence="3">
        <text>ADP-D-ribose + H2O = D-ribose 5-phosphate + AMP + 2 H(+)</text>
        <dbReference type="Rhea" id="RHEA:10412"/>
        <dbReference type="ChEBI" id="CHEBI:15377"/>
        <dbReference type="ChEBI" id="CHEBI:15378"/>
        <dbReference type="ChEBI" id="CHEBI:57967"/>
        <dbReference type="ChEBI" id="CHEBI:78346"/>
        <dbReference type="ChEBI" id="CHEBI:456215"/>
        <dbReference type="EC" id="3.6.1.13"/>
    </reaction>
</comment>
<sequence>MRKQVIRKCYELVNGILESKKCNIRGHIRQYSKRGIRDKVENIEVMAGENEKDFEICSSPPRPSFKITTPSEFVKEETVASGNWLSLQKLTYKDPTGKAREWEAVSRTTRGSGALDAVVVMATLKRTLKYDCIVLVKQYRPPMKTYTIEFPAGLIDSGEDPKETAVRELKEETGYHADIKHISPAVCLDPGLSSCTVALVSAEIDGDSHVNLHPQSNPDSTEFIEVLTVPLNELLDTLNVHANQGSVIDARVYTYAVAQAQALKEHKLEPWVGLNKS</sequence>
<dbReference type="Proteomes" id="UP000749559">
    <property type="component" value="Unassembled WGS sequence"/>
</dbReference>
<gene>
    <name evidence="15" type="ORF">OFUS_LOCUS10136</name>
</gene>
<dbReference type="PRINTS" id="PR00502">
    <property type="entry name" value="NUDIXFAMILY"/>
</dbReference>
<dbReference type="EC" id="3.6.1.13" evidence="1"/>
<dbReference type="PANTHER" id="PTHR11839:SF1">
    <property type="entry name" value="ADP-SUGAR PYROPHOSPHATASE"/>
    <property type="match status" value="1"/>
</dbReference>
<dbReference type="OrthoDB" id="10249920at2759"/>
<dbReference type="PROSITE" id="PS51462">
    <property type="entry name" value="NUDIX"/>
    <property type="match status" value="1"/>
</dbReference>
<dbReference type="PANTHER" id="PTHR11839">
    <property type="entry name" value="UDP/ADP-SUGAR PYROPHOSPHATASE"/>
    <property type="match status" value="1"/>
</dbReference>
<evidence type="ECO:0000256" key="8">
    <source>
        <dbReference type="ARBA" id="ARBA00066488"/>
    </source>
</evidence>
<dbReference type="Gene3D" id="3.90.79.10">
    <property type="entry name" value="Nucleoside Triphosphate Pyrophosphohydrolase"/>
    <property type="match status" value="1"/>
</dbReference>
<keyword evidence="2 13" id="KW-0378">Hydrolase</keyword>
<dbReference type="InterPro" id="IPR020476">
    <property type="entry name" value="Nudix_hydrolase"/>
</dbReference>
<comment type="caution">
    <text evidence="15">The sequence shown here is derived from an EMBL/GenBank/DDBJ whole genome shotgun (WGS) entry which is preliminary data.</text>
</comment>
<dbReference type="GO" id="GO:0005634">
    <property type="term" value="C:nucleus"/>
    <property type="evidence" value="ECO:0007669"/>
    <property type="project" value="TreeGrafter"/>
</dbReference>
<reference evidence="15" key="1">
    <citation type="submission" date="2022-03" db="EMBL/GenBank/DDBJ databases">
        <authorList>
            <person name="Martin C."/>
        </authorList>
    </citation>
    <scope>NUCLEOTIDE SEQUENCE</scope>
</reference>
<dbReference type="InterPro" id="IPR000086">
    <property type="entry name" value="NUDIX_hydrolase_dom"/>
</dbReference>
<evidence type="ECO:0000313" key="15">
    <source>
        <dbReference type="EMBL" id="CAH1783847.1"/>
    </source>
</evidence>
<dbReference type="GO" id="GO:0047631">
    <property type="term" value="F:ADP-ribose diphosphatase activity"/>
    <property type="evidence" value="ECO:0007669"/>
    <property type="project" value="UniProtKB-EC"/>
</dbReference>
<evidence type="ECO:0000313" key="16">
    <source>
        <dbReference type="Proteomes" id="UP000749559"/>
    </source>
</evidence>
<evidence type="ECO:0000256" key="3">
    <source>
        <dbReference type="ARBA" id="ARBA00049546"/>
    </source>
</evidence>
<proteinExistence type="inferred from homology"/>
<dbReference type="GO" id="GO:0017110">
    <property type="term" value="F:nucleoside diphosphate phosphatase activity"/>
    <property type="evidence" value="ECO:0007669"/>
    <property type="project" value="UniProtKB-ARBA"/>
</dbReference>
<protein>
    <recommendedName>
        <fullName evidence="9">ADP-sugar pyrophosphatase</fullName>
        <ecNumber evidence="8">2.7.7.96</ecNumber>
        <ecNumber evidence="1">3.6.1.13</ecNumber>
        <ecNumber evidence="7">3.6.1.58</ecNumber>
    </recommendedName>
    <alternativeName>
        <fullName evidence="12">8-oxo-dGDP phosphatase</fullName>
    </alternativeName>
    <alternativeName>
        <fullName evidence="10">Nuclear ATP-synthesis protein NUDIX5</fullName>
    </alternativeName>
    <alternativeName>
        <fullName evidence="11">Nucleoside diphosphate-linked moiety X motif 5</fullName>
    </alternativeName>
</protein>
<evidence type="ECO:0000256" key="6">
    <source>
        <dbReference type="ARBA" id="ARBA00065630"/>
    </source>
</evidence>
<evidence type="ECO:0000256" key="4">
    <source>
        <dbReference type="ARBA" id="ARBA00051147"/>
    </source>
</evidence>
<evidence type="ECO:0000256" key="10">
    <source>
        <dbReference type="ARBA" id="ARBA00077853"/>
    </source>
</evidence>
<evidence type="ECO:0000256" key="7">
    <source>
        <dbReference type="ARBA" id="ARBA00066482"/>
    </source>
</evidence>
<dbReference type="EC" id="3.6.1.58" evidence="7"/>
<dbReference type="FunFam" id="3.90.79.10:FF:000016">
    <property type="entry name" value="ADP-sugar pyrophosphatase isoform X1"/>
    <property type="match status" value="1"/>
</dbReference>
<comment type="subunit">
    <text evidence="6">Homodimer. Interacts with PARG.</text>
</comment>
<dbReference type="SUPFAM" id="SSF55811">
    <property type="entry name" value="Nudix"/>
    <property type="match status" value="1"/>
</dbReference>
<evidence type="ECO:0000256" key="13">
    <source>
        <dbReference type="RuleBase" id="RU003476"/>
    </source>
</evidence>
<dbReference type="Pfam" id="PF00293">
    <property type="entry name" value="NUDIX"/>
    <property type="match status" value="1"/>
</dbReference>
<evidence type="ECO:0000256" key="5">
    <source>
        <dbReference type="ARBA" id="ARBA00051819"/>
    </source>
</evidence>
<accession>A0A8J1T6T7</accession>
<dbReference type="GO" id="GO:0019693">
    <property type="term" value="P:ribose phosphate metabolic process"/>
    <property type="evidence" value="ECO:0007669"/>
    <property type="project" value="TreeGrafter"/>
</dbReference>
<dbReference type="InterPro" id="IPR015797">
    <property type="entry name" value="NUDIX_hydrolase-like_dom_sf"/>
</dbReference>
<name>A0A8J1T6T7_OWEFU</name>
<comment type="catalytic activity">
    <reaction evidence="4">
        <text>D-ribose 5-phosphate + ATP + H(+) = ADP-D-ribose + diphosphate</text>
        <dbReference type="Rhea" id="RHEA:50248"/>
        <dbReference type="ChEBI" id="CHEBI:15378"/>
        <dbReference type="ChEBI" id="CHEBI:30616"/>
        <dbReference type="ChEBI" id="CHEBI:33019"/>
        <dbReference type="ChEBI" id="CHEBI:57967"/>
        <dbReference type="ChEBI" id="CHEBI:78346"/>
        <dbReference type="EC" id="2.7.7.96"/>
    </reaction>
</comment>
<dbReference type="InterPro" id="IPR020084">
    <property type="entry name" value="NUDIX_hydrolase_CS"/>
</dbReference>
<feature type="domain" description="Nudix hydrolase" evidence="14">
    <location>
        <begin position="113"/>
        <end position="252"/>
    </location>
</feature>
<dbReference type="CDD" id="cd18888">
    <property type="entry name" value="NUDIX_ADPRase_Nudt5"/>
    <property type="match status" value="1"/>
</dbReference>
<evidence type="ECO:0000256" key="1">
    <source>
        <dbReference type="ARBA" id="ARBA00012453"/>
    </source>
</evidence>
<comment type="catalytic activity">
    <reaction evidence="5">
        <text>8-oxo-dGDP + H2O = 8-oxo-dGMP + phosphate + H(+)</text>
        <dbReference type="Rhea" id="RHEA:32063"/>
        <dbReference type="ChEBI" id="CHEBI:15377"/>
        <dbReference type="ChEBI" id="CHEBI:15378"/>
        <dbReference type="ChEBI" id="CHEBI:43474"/>
        <dbReference type="ChEBI" id="CHEBI:63224"/>
        <dbReference type="ChEBI" id="CHEBI:63715"/>
        <dbReference type="EC" id="3.6.1.58"/>
    </reaction>
</comment>
<dbReference type="PROSITE" id="PS00893">
    <property type="entry name" value="NUDIX_BOX"/>
    <property type="match status" value="1"/>
</dbReference>